<evidence type="ECO:0000313" key="1">
    <source>
        <dbReference type="EMBL" id="ATX81423.1"/>
    </source>
</evidence>
<name>A0A2K8L2E2_9PROT</name>
<dbReference type="AlphaFoldDB" id="A0A2K8L2E2"/>
<dbReference type="Proteomes" id="UP000231637">
    <property type="component" value="Chromosome"/>
</dbReference>
<dbReference type="SUPFAM" id="SSF52540">
    <property type="entry name" value="P-loop containing nucleoside triphosphate hydrolases"/>
    <property type="match status" value="1"/>
</dbReference>
<evidence type="ECO:0000313" key="2">
    <source>
        <dbReference type="Proteomes" id="UP000231637"/>
    </source>
</evidence>
<accession>A0A2K8L2E2</accession>
<dbReference type="OrthoDB" id="7981249at2"/>
<dbReference type="GO" id="GO:0016020">
    <property type="term" value="C:membrane"/>
    <property type="evidence" value="ECO:0007669"/>
    <property type="project" value="InterPro"/>
</dbReference>
<dbReference type="Pfam" id="PF03567">
    <property type="entry name" value="Sulfotransfer_2"/>
    <property type="match status" value="1"/>
</dbReference>
<proteinExistence type="predicted"/>
<keyword evidence="1" id="KW-0808">Transferase</keyword>
<organism evidence="1 2">
    <name type="scientific">Mariprofundus ferrinatatus</name>
    <dbReference type="NCBI Taxonomy" id="1921087"/>
    <lineage>
        <taxon>Bacteria</taxon>
        <taxon>Pseudomonadati</taxon>
        <taxon>Pseudomonadota</taxon>
        <taxon>Candidatius Mariprofundia</taxon>
        <taxon>Mariprofundales</taxon>
        <taxon>Mariprofundaceae</taxon>
        <taxon>Mariprofundus</taxon>
    </lineage>
</organism>
<gene>
    <name evidence="1" type="ORF">Ga0123462_0552</name>
</gene>
<dbReference type="InterPro" id="IPR027417">
    <property type="entry name" value="P-loop_NTPase"/>
</dbReference>
<dbReference type="GO" id="GO:0008146">
    <property type="term" value="F:sulfotransferase activity"/>
    <property type="evidence" value="ECO:0007669"/>
    <property type="project" value="InterPro"/>
</dbReference>
<reference evidence="1 2" key="1">
    <citation type="submission" date="2016-12" db="EMBL/GenBank/DDBJ databases">
        <title>Isolation and genomic insights into novel planktonic Zetaproteobacteria from stratified waters of the Chesapeake Bay.</title>
        <authorList>
            <person name="McAllister S.M."/>
            <person name="Kato S."/>
            <person name="Chan C.S."/>
            <person name="Chiu B.K."/>
            <person name="Field E.K."/>
        </authorList>
    </citation>
    <scope>NUCLEOTIDE SEQUENCE [LARGE SCALE GENOMIC DNA]</scope>
    <source>
        <strain evidence="1 2">CP-8</strain>
    </source>
</reference>
<sequence length="249" mass="28816">MDKFIEAGKSLANLFLNKRAPKGLFLHIQKTAGTSIIHIAQSYYRFGMISHGDHVGKPPKAFRNLKFVSGHFGYDFAQQLMGDRYSFTFLRNPESRILSMYYFLRGQKENLFPMYKLAKELSLTEFLRAGLTDPMVKQRIWNNQVWQLAHGWANRDGKKVEDFEPNQLLDLALTHIECFNHVGITETFEKDRDIILNALHLPLPEEKVVSNVSSRDSKPLSEEQAMLLKELTVLDWQLYKVVCDRHGRG</sequence>
<dbReference type="InterPro" id="IPR005331">
    <property type="entry name" value="Sulfotransferase"/>
</dbReference>
<keyword evidence="2" id="KW-1185">Reference proteome</keyword>
<dbReference type="EMBL" id="CP018800">
    <property type="protein sequence ID" value="ATX81423.1"/>
    <property type="molecule type" value="Genomic_DNA"/>
</dbReference>
<dbReference type="KEGG" id="mfn:Ga0123462_0552"/>
<dbReference type="Gene3D" id="3.40.50.300">
    <property type="entry name" value="P-loop containing nucleotide triphosphate hydrolases"/>
    <property type="match status" value="1"/>
</dbReference>
<dbReference type="RefSeq" id="WP_100264888.1">
    <property type="nucleotide sequence ID" value="NZ_CP018800.1"/>
</dbReference>
<protein>
    <submittedName>
        <fullName evidence="1">Sulfotransferase family protein</fullName>
    </submittedName>
</protein>